<evidence type="ECO:0000256" key="1">
    <source>
        <dbReference type="SAM" id="SignalP"/>
    </source>
</evidence>
<sequence>MKKKWLAIVPAVVVALVAAPHFNQTVDAAPENESVQQAESEIPARYEAILNWPPEQQPIVKQGSQGSFEVEFIQVMLNHFGFETEIDGIFDSHTDQQVRGLQAENGLAQDGIVGVNSWTVLLEEYQAELFTVESAVAYAEAALDNDDLVFSSNGVLYEDSDGRVFYSLRARSQDYMDDGGTGTVGFYDVYQNGDVVESKPR</sequence>
<accession>A0A9X0YW09</accession>
<proteinExistence type="predicted"/>
<dbReference type="InterPro" id="IPR036365">
    <property type="entry name" value="PGBD-like_sf"/>
</dbReference>
<comment type="caution">
    <text evidence="3">The sequence shown here is derived from an EMBL/GenBank/DDBJ whole genome shotgun (WGS) entry which is preliminary data.</text>
</comment>
<name>A0A9X0YW09_9BACI</name>
<feature type="signal peptide" evidence="1">
    <location>
        <begin position="1"/>
        <end position="28"/>
    </location>
</feature>
<dbReference type="SUPFAM" id="SSF47090">
    <property type="entry name" value="PGBD-like"/>
    <property type="match status" value="1"/>
</dbReference>
<evidence type="ECO:0000313" key="4">
    <source>
        <dbReference type="Proteomes" id="UP001138793"/>
    </source>
</evidence>
<keyword evidence="1" id="KW-0732">Signal</keyword>
<gene>
    <name evidence="3" type="ORF">J2Z64_003997</name>
</gene>
<dbReference type="Proteomes" id="UP001138793">
    <property type="component" value="Unassembled WGS sequence"/>
</dbReference>
<dbReference type="InterPro" id="IPR002477">
    <property type="entry name" value="Peptidoglycan-bd-like"/>
</dbReference>
<evidence type="ECO:0000259" key="2">
    <source>
        <dbReference type="Pfam" id="PF01471"/>
    </source>
</evidence>
<organism evidence="3 4">
    <name type="scientific">Oceanobacillus polygoni</name>
    <dbReference type="NCBI Taxonomy" id="1235259"/>
    <lineage>
        <taxon>Bacteria</taxon>
        <taxon>Bacillati</taxon>
        <taxon>Bacillota</taxon>
        <taxon>Bacilli</taxon>
        <taxon>Bacillales</taxon>
        <taxon>Bacillaceae</taxon>
        <taxon>Oceanobacillus</taxon>
    </lineage>
</organism>
<dbReference type="InterPro" id="IPR036366">
    <property type="entry name" value="PGBDSf"/>
</dbReference>
<keyword evidence="4" id="KW-1185">Reference proteome</keyword>
<dbReference type="AlphaFoldDB" id="A0A9X0YW09"/>
<protein>
    <recommendedName>
        <fullName evidence="2">Peptidoglycan binding-like domain-containing protein</fullName>
    </recommendedName>
</protein>
<dbReference type="Gene3D" id="1.10.101.10">
    <property type="entry name" value="PGBD-like superfamily/PGBD"/>
    <property type="match status" value="1"/>
</dbReference>
<evidence type="ECO:0000313" key="3">
    <source>
        <dbReference type="EMBL" id="MBP2079698.1"/>
    </source>
</evidence>
<reference evidence="3" key="1">
    <citation type="submission" date="2021-03" db="EMBL/GenBank/DDBJ databases">
        <title>Genomic Encyclopedia of Type Strains, Phase IV (KMG-IV): sequencing the most valuable type-strain genomes for metagenomic binning, comparative biology and taxonomic classification.</title>
        <authorList>
            <person name="Goeker M."/>
        </authorList>
    </citation>
    <scope>NUCLEOTIDE SEQUENCE</scope>
    <source>
        <strain evidence="3">DSM 107338</strain>
    </source>
</reference>
<feature type="domain" description="Peptidoglycan binding-like" evidence="2">
    <location>
        <begin position="69"/>
        <end position="121"/>
    </location>
</feature>
<dbReference type="OrthoDB" id="9812621at2"/>
<dbReference type="EMBL" id="JAGGMB010000019">
    <property type="protein sequence ID" value="MBP2079698.1"/>
    <property type="molecule type" value="Genomic_DNA"/>
</dbReference>
<feature type="chain" id="PRO_5040859362" description="Peptidoglycan binding-like domain-containing protein" evidence="1">
    <location>
        <begin position="29"/>
        <end position="201"/>
    </location>
</feature>
<dbReference type="RefSeq" id="WP_149476710.1">
    <property type="nucleotide sequence ID" value="NZ_PIJY01000059.1"/>
</dbReference>
<dbReference type="Pfam" id="PF01471">
    <property type="entry name" value="PG_binding_1"/>
    <property type="match status" value="1"/>
</dbReference>